<feature type="transmembrane region" description="Helical" evidence="5">
    <location>
        <begin position="140"/>
        <end position="161"/>
    </location>
</feature>
<name>A0ABR0Z1M6_HUSHU</name>
<feature type="transmembrane region" description="Helical" evidence="5">
    <location>
        <begin position="201"/>
        <end position="220"/>
    </location>
</feature>
<organism evidence="6 7">
    <name type="scientific">Huso huso</name>
    <name type="common">Beluga</name>
    <name type="synonym">Acipenser huso</name>
    <dbReference type="NCBI Taxonomy" id="61971"/>
    <lineage>
        <taxon>Eukaryota</taxon>
        <taxon>Metazoa</taxon>
        <taxon>Chordata</taxon>
        <taxon>Craniata</taxon>
        <taxon>Vertebrata</taxon>
        <taxon>Euteleostomi</taxon>
        <taxon>Actinopterygii</taxon>
        <taxon>Chondrostei</taxon>
        <taxon>Acipenseriformes</taxon>
        <taxon>Acipenseridae</taxon>
        <taxon>Huso</taxon>
    </lineage>
</organism>
<evidence type="ECO:0000256" key="5">
    <source>
        <dbReference type="SAM" id="Phobius"/>
    </source>
</evidence>
<feature type="transmembrane region" description="Helical" evidence="5">
    <location>
        <begin position="167"/>
        <end position="189"/>
    </location>
</feature>
<feature type="transmembrane region" description="Helical" evidence="5">
    <location>
        <begin position="461"/>
        <end position="482"/>
    </location>
</feature>
<keyword evidence="5" id="KW-0812">Transmembrane</keyword>
<dbReference type="EMBL" id="JAHFZB010000019">
    <property type="protein sequence ID" value="KAK6478603.1"/>
    <property type="molecule type" value="Genomic_DNA"/>
</dbReference>
<protein>
    <submittedName>
        <fullName evidence="6">Thiamine transporter 2 isoform X1</fullName>
    </submittedName>
</protein>
<dbReference type="Pfam" id="PF01770">
    <property type="entry name" value="Folate_carrier"/>
    <property type="match status" value="1"/>
</dbReference>
<evidence type="ECO:0000313" key="6">
    <source>
        <dbReference type="EMBL" id="KAK6478603.1"/>
    </source>
</evidence>
<dbReference type="SUPFAM" id="SSF103473">
    <property type="entry name" value="MFS general substrate transporter"/>
    <property type="match status" value="1"/>
</dbReference>
<feature type="transmembrane region" description="Helical" evidence="5">
    <location>
        <begin position="114"/>
        <end position="133"/>
    </location>
</feature>
<dbReference type="InterPro" id="IPR036259">
    <property type="entry name" value="MFS_trans_sf"/>
</dbReference>
<evidence type="ECO:0000256" key="1">
    <source>
        <dbReference type="ARBA" id="ARBA00004141"/>
    </source>
</evidence>
<accession>A0ABR0Z1M6</accession>
<dbReference type="NCBIfam" id="TIGR00806">
    <property type="entry name" value="rfc"/>
    <property type="match status" value="1"/>
</dbReference>
<keyword evidence="3 5" id="KW-0472">Membrane</keyword>
<comment type="similarity">
    <text evidence="2 3">Belongs to the reduced folate carrier (RFC) transporter (TC 2.A.48) family.</text>
</comment>
<keyword evidence="5" id="KW-1133">Transmembrane helix</keyword>
<evidence type="ECO:0000256" key="2">
    <source>
        <dbReference type="ARBA" id="ARBA00005773"/>
    </source>
</evidence>
<evidence type="ECO:0000313" key="7">
    <source>
        <dbReference type="Proteomes" id="UP001369086"/>
    </source>
</evidence>
<reference evidence="6 7" key="1">
    <citation type="submission" date="2021-05" db="EMBL/GenBank/DDBJ databases">
        <authorList>
            <person name="Zahm M."/>
            <person name="Klopp C."/>
            <person name="Cabau C."/>
            <person name="Kuhl H."/>
            <person name="Suciu R."/>
            <person name="Ciorpac M."/>
            <person name="Holostenco D."/>
            <person name="Gessner J."/>
            <person name="Wuertz S."/>
            <person name="Hohne C."/>
            <person name="Stock M."/>
            <person name="Gislard M."/>
            <person name="Lluch J."/>
            <person name="Milhes M."/>
            <person name="Lampietro C."/>
            <person name="Lopez Roques C."/>
            <person name="Donnadieu C."/>
            <person name="Du K."/>
            <person name="Schartl M."/>
            <person name="Guiguen Y."/>
        </authorList>
    </citation>
    <scope>NUCLEOTIDE SEQUENCE [LARGE SCALE GENOMIC DNA]</scope>
    <source>
        <strain evidence="6">Hh-F2</strain>
        <tissue evidence="6">Blood</tissue>
    </source>
</reference>
<keyword evidence="7" id="KW-1185">Reference proteome</keyword>
<feature type="transmembrane region" description="Helical" evidence="5">
    <location>
        <begin position="226"/>
        <end position="248"/>
    </location>
</feature>
<comment type="caution">
    <text evidence="6">The sequence shown here is derived from an EMBL/GenBank/DDBJ whole genome shotgun (WGS) entry which is preliminary data.</text>
</comment>
<feature type="transmembrane region" description="Helical" evidence="5">
    <location>
        <begin position="488"/>
        <end position="508"/>
    </location>
</feature>
<comment type="subcellular location">
    <subcellularLocation>
        <location evidence="1 3">Membrane</location>
        <topology evidence="1 3">Multi-pass membrane protein</topology>
    </subcellularLocation>
</comment>
<evidence type="ECO:0000256" key="4">
    <source>
        <dbReference type="SAM" id="MobiDB-lite"/>
    </source>
</evidence>
<proteinExistence type="inferred from homology"/>
<dbReference type="PIRSF" id="PIRSF028739">
    <property type="entry name" value="Folate_carrier"/>
    <property type="match status" value="1"/>
</dbReference>
<keyword evidence="3" id="KW-0813">Transport</keyword>
<gene>
    <name evidence="6" type="ORF">HHUSO_G20950</name>
</gene>
<dbReference type="PANTHER" id="PTHR10686">
    <property type="entry name" value="FOLATE TRANSPORTER"/>
    <property type="match status" value="1"/>
</dbReference>
<feature type="region of interest" description="Disordered" evidence="4">
    <location>
        <begin position="266"/>
        <end position="300"/>
    </location>
</feature>
<dbReference type="PANTHER" id="PTHR10686:SF37">
    <property type="entry name" value="THIAMINE TRANSPORTER 2"/>
    <property type="match status" value="1"/>
</dbReference>
<dbReference type="InterPro" id="IPR002666">
    <property type="entry name" value="Folate_carrier"/>
</dbReference>
<dbReference type="Gene3D" id="1.20.1250.20">
    <property type="entry name" value="MFS general substrate transporter like domains"/>
    <property type="match status" value="1"/>
</dbReference>
<dbReference type="Proteomes" id="UP001369086">
    <property type="component" value="Unassembled WGS sequence"/>
</dbReference>
<evidence type="ECO:0000256" key="3">
    <source>
        <dbReference type="PIRNR" id="PIRNR028739"/>
    </source>
</evidence>
<sequence>MHFVFQYEEIGMQGEDRYVNKCMFLDGTVLYREKTIARQCKTSLARYLFSCTSISGTESLRKMQSSSWKFPTVILCVYGFFSTMRPSEPFLTPYLTGPDKNFTIEEVTNKILPVWTYAYLAILFPVFLATDYLRYKPVIILQGLIFIVVWVMLLFAQGVLAMQFMEFFFGMVTATEVAYFSYIYSVVSIDRYQKVTSYCRSIQLVAFTVGSVLGQLLVSLGGLSYFYLNVITLASVSVAFISSFFLPMPKKSMFFHRRVREIPAGEEDAQPCPPHVLPKGPVKNSHESASMPADTPNSSTKKEDARFLKILVQLWFDFITCYSTKRVLYWSLWWALATCGYNQVVNYIQVLWTHAEPSLNFTEYNGGVEAVSTLLGAATSFAVGYTNIDWAVWGELALGTFSALDAGCLYLMTFTSSIWVCYVGYVVFKSLYMLLITIATFQIAANLSMERYALLFGVNNFVALALQTILTITVVDASGLGLSIVTQFLIYGSYFAVIAIIFLIRGTYTVITERCKHKNHVQPETNDQQSGGRASKCLEHDAVQWLN</sequence>